<dbReference type="RefSeq" id="WP_379073299.1">
    <property type="nucleotide sequence ID" value="NZ_JBHUJO010000002.1"/>
</dbReference>
<evidence type="ECO:0000313" key="1">
    <source>
        <dbReference type="EMBL" id="GGI25024.1"/>
    </source>
</evidence>
<gene>
    <name evidence="1" type="ORF">GCM10008119_15590</name>
</gene>
<sequence length="143" mass="16320">MERGEEIVKMYLENSDNQIPKNLINIITFNVRATRTIGDEGIIPWVNIGRGNEEILNLIDADKIIITESEITISIEYPLEEPVSFVLNSDAGFTRKQLLIEIREKYLALSKAKHFDVNTLDLISLDVYKTDTGQIELILELDI</sequence>
<name>A0ABQ2BIV3_9SPHI</name>
<organism evidence="1 2">
    <name type="scientific">Pedobacter mendelii</name>
    <dbReference type="NCBI Taxonomy" id="1908240"/>
    <lineage>
        <taxon>Bacteria</taxon>
        <taxon>Pseudomonadati</taxon>
        <taxon>Bacteroidota</taxon>
        <taxon>Sphingobacteriia</taxon>
        <taxon>Sphingobacteriales</taxon>
        <taxon>Sphingobacteriaceae</taxon>
        <taxon>Pedobacter</taxon>
    </lineage>
</organism>
<accession>A0ABQ2BIV3</accession>
<protein>
    <submittedName>
        <fullName evidence="1">Uncharacterized protein</fullName>
    </submittedName>
</protein>
<evidence type="ECO:0000313" key="2">
    <source>
        <dbReference type="Proteomes" id="UP000645390"/>
    </source>
</evidence>
<comment type="caution">
    <text evidence="1">The sequence shown here is derived from an EMBL/GenBank/DDBJ whole genome shotgun (WGS) entry which is preliminary data.</text>
</comment>
<proteinExistence type="predicted"/>
<keyword evidence="2" id="KW-1185">Reference proteome</keyword>
<reference evidence="2" key="1">
    <citation type="journal article" date="2019" name="Int. J. Syst. Evol. Microbiol.">
        <title>The Global Catalogue of Microorganisms (GCM) 10K type strain sequencing project: providing services to taxonomists for standard genome sequencing and annotation.</title>
        <authorList>
            <consortium name="The Broad Institute Genomics Platform"/>
            <consortium name="The Broad Institute Genome Sequencing Center for Infectious Disease"/>
            <person name="Wu L."/>
            <person name="Ma J."/>
        </authorList>
    </citation>
    <scope>NUCLEOTIDE SEQUENCE [LARGE SCALE GENOMIC DNA]</scope>
    <source>
        <strain evidence="2">CCM 8939</strain>
    </source>
</reference>
<dbReference type="EMBL" id="BMDJ01000003">
    <property type="protein sequence ID" value="GGI25024.1"/>
    <property type="molecule type" value="Genomic_DNA"/>
</dbReference>
<dbReference type="Proteomes" id="UP000645390">
    <property type="component" value="Unassembled WGS sequence"/>
</dbReference>